<feature type="chain" id="PRO_5040207715" evidence="1">
    <location>
        <begin position="19"/>
        <end position="356"/>
    </location>
</feature>
<gene>
    <name evidence="2" type="ORF">B0J13DRAFT_565390</name>
</gene>
<dbReference type="Proteomes" id="UP000717696">
    <property type="component" value="Unassembled WGS sequence"/>
</dbReference>
<reference evidence="2" key="1">
    <citation type="journal article" date="2021" name="Nat. Commun.">
        <title>Genetic determinants of endophytism in the Arabidopsis root mycobiome.</title>
        <authorList>
            <person name="Mesny F."/>
            <person name="Miyauchi S."/>
            <person name="Thiergart T."/>
            <person name="Pickel B."/>
            <person name="Atanasova L."/>
            <person name="Karlsson M."/>
            <person name="Huettel B."/>
            <person name="Barry K.W."/>
            <person name="Haridas S."/>
            <person name="Chen C."/>
            <person name="Bauer D."/>
            <person name="Andreopoulos W."/>
            <person name="Pangilinan J."/>
            <person name="LaButti K."/>
            <person name="Riley R."/>
            <person name="Lipzen A."/>
            <person name="Clum A."/>
            <person name="Drula E."/>
            <person name="Henrissat B."/>
            <person name="Kohler A."/>
            <person name="Grigoriev I.V."/>
            <person name="Martin F.M."/>
            <person name="Hacquard S."/>
        </authorList>
    </citation>
    <scope>NUCLEOTIDE SEQUENCE</scope>
    <source>
        <strain evidence="2">MPI-CAGE-AT-0021</strain>
    </source>
</reference>
<organism evidence="2 3">
    <name type="scientific">Dactylonectria estremocensis</name>
    <dbReference type="NCBI Taxonomy" id="1079267"/>
    <lineage>
        <taxon>Eukaryota</taxon>
        <taxon>Fungi</taxon>
        <taxon>Dikarya</taxon>
        <taxon>Ascomycota</taxon>
        <taxon>Pezizomycotina</taxon>
        <taxon>Sordariomycetes</taxon>
        <taxon>Hypocreomycetidae</taxon>
        <taxon>Hypocreales</taxon>
        <taxon>Nectriaceae</taxon>
        <taxon>Dactylonectria</taxon>
    </lineage>
</organism>
<comment type="caution">
    <text evidence="2">The sequence shown here is derived from an EMBL/GenBank/DDBJ whole genome shotgun (WGS) entry which is preliminary data.</text>
</comment>
<keyword evidence="3" id="KW-1185">Reference proteome</keyword>
<dbReference type="EMBL" id="JAGMUU010000023">
    <property type="protein sequence ID" value="KAH7126371.1"/>
    <property type="molecule type" value="Genomic_DNA"/>
</dbReference>
<proteinExistence type="predicted"/>
<dbReference type="OrthoDB" id="66095at2759"/>
<name>A0A9P9DXN7_9HYPO</name>
<protein>
    <submittedName>
        <fullName evidence="2">Uncharacterized protein</fullName>
    </submittedName>
</protein>
<accession>A0A9P9DXN7</accession>
<evidence type="ECO:0000256" key="1">
    <source>
        <dbReference type="SAM" id="SignalP"/>
    </source>
</evidence>
<feature type="signal peptide" evidence="1">
    <location>
        <begin position="1"/>
        <end position="18"/>
    </location>
</feature>
<keyword evidence="1" id="KW-0732">Signal</keyword>
<sequence length="356" mass="40047">MLLYLAVFILSLIIMTNILPRAVFNSIRGMPPQGGARPPAPAKKDAPFSPTPIDIVVTRIMLTRGVKLPPDVVDMIFDHAEYWAHSSNEFNFRAEIQDQLRVVGNSPNNNQLVLRAYPVGLTGLTDEDDKELAEVLAWDRNEAKPVPLGKEHDPEYFKRLVNYPTPKLIRPVRKVVFSIRSADQGWGGEHGNKGTYQGSWTWFEAGLERFDADTTCDPQCTYDIRHKSSSSKASPLPVCGLRALHPELEPVPNVEGKLQYKHPLGHNSDLEIYRNKTATRTLKDKVVTWSYLDDIRSDSDAAEQIDVKEGRGRGTLDGSFVRDLKLGDVITIWAKSRFSGWVNHIESAQIDVYWAV</sequence>
<dbReference type="AlphaFoldDB" id="A0A9P9DXN7"/>
<evidence type="ECO:0000313" key="2">
    <source>
        <dbReference type="EMBL" id="KAH7126371.1"/>
    </source>
</evidence>
<evidence type="ECO:0000313" key="3">
    <source>
        <dbReference type="Proteomes" id="UP000717696"/>
    </source>
</evidence>